<dbReference type="RefSeq" id="WP_215885951.1">
    <property type="nucleotide sequence ID" value="NZ_CP134225.1"/>
</dbReference>
<evidence type="ECO:0000313" key="2">
    <source>
        <dbReference type="Proteomes" id="UP000887300"/>
    </source>
</evidence>
<gene>
    <name evidence="1" type="ORF">HF568_11875</name>
</gene>
<dbReference type="Proteomes" id="UP000887300">
    <property type="component" value="Unassembled WGS sequence"/>
</dbReference>
<sequence>MSTKHEDPVCTPPGYRLQPMAEFDAMQNIAREHADMAILLRRLAFALNKADPENKLARTALRYLDRIGERGNILRGETPTSLGELSGQKPVAWVPVHPRNGPLWGMTTDSPDPERLPGYPLKKLFIEPEGESTTPA</sequence>
<proteinExistence type="predicted"/>
<comment type="caution">
    <text evidence="1">The sequence shown here is derived from an EMBL/GenBank/DDBJ whole genome shotgun (WGS) entry which is preliminary data.</text>
</comment>
<dbReference type="EMBL" id="JABBHS010000357">
    <property type="protein sequence ID" value="MBU2723883.1"/>
    <property type="molecule type" value="Genomic_DNA"/>
</dbReference>
<evidence type="ECO:0000313" key="1">
    <source>
        <dbReference type="EMBL" id="MBU2723883.1"/>
    </source>
</evidence>
<name>A0A8X8GBQ3_ACIFI</name>
<reference evidence="1" key="1">
    <citation type="journal article" date="2021" name="ISME J.">
        <title>Genomic evolution of the class Acidithiobacillia: deep-branching Proteobacteria living in extreme acidic conditions.</title>
        <authorList>
            <person name="Moya-Beltran A."/>
            <person name="Beard S."/>
            <person name="Rojas-Villalobos C."/>
            <person name="Issotta F."/>
            <person name="Gallardo Y."/>
            <person name="Ulloa R."/>
            <person name="Giaveno A."/>
            <person name="Degli Esposti M."/>
            <person name="Johnson D.B."/>
            <person name="Quatrini R."/>
        </authorList>
    </citation>
    <scope>NUCLEOTIDE SEQUENCE</scope>
    <source>
        <strain evidence="1">DSM 583</strain>
    </source>
</reference>
<dbReference type="AlphaFoldDB" id="A0A8X8GBQ3"/>
<organism evidence="1 2">
    <name type="scientific">Acidithiobacillus ferridurans</name>
    <dbReference type="NCBI Taxonomy" id="1232575"/>
    <lineage>
        <taxon>Bacteria</taxon>
        <taxon>Pseudomonadati</taxon>
        <taxon>Pseudomonadota</taxon>
        <taxon>Acidithiobacillia</taxon>
        <taxon>Acidithiobacillales</taxon>
        <taxon>Acidithiobacillaceae</taxon>
        <taxon>Acidithiobacillus</taxon>
    </lineage>
</organism>
<accession>A0A8X8GBQ3</accession>
<protein>
    <submittedName>
        <fullName evidence="1">Uncharacterized protein</fullName>
    </submittedName>
</protein>